<dbReference type="AlphaFoldDB" id="A0A8J3ZYF4"/>
<reference evidence="1" key="1">
    <citation type="submission" date="2021-01" db="EMBL/GenBank/DDBJ databases">
        <title>Whole genome shotgun sequence of Virgisporangium ochraceum NBRC 16418.</title>
        <authorList>
            <person name="Komaki H."/>
            <person name="Tamura T."/>
        </authorList>
    </citation>
    <scope>NUCLEOTIDE SEQUENCE</scope>
    <source>
        <strain evidence="1">NBRC 16418</strain>
    </source>
</reference>
<name>A0A8J3ZYF4_9ACTN</name>
<keyword evidence="2" id="KW-1185">Reference proteome</keyword>
<sequence length="481" mass="52993">MEPFVRQFVDYCQYQVRTAPYWRAGMGIYVVGDDLLHVGSPTDCTGFAGTHTGWIGMRVVIRDRAPDHVAEDWDVISETTLWSPHGALSVHSLLGGTTDELADLSVRPGLVRIRAHARHRLHESVRTGADPPEQHELLVWPVTEETGHRTLRTDGRHGSFDQKRAAAAEYAMLDLIRQYDPHEERDPDLPRVTVVRRSAVPSPAADLARRFERRLPAGDREVHLVRTAAHTLEWRWVSATAPLPDARPAPVRLEVVHGVVTIRHEEVIGRHAVMLGLVWDYLLETDPADPPAWEPALRAAATEQAERRERLRLDALEEARSWGGTPPTGRMRSLSHRARALAARDRPLLDRLAAMAADDQVRIAVWAARAAMRVSGLDRLDWIAGALEEVDAGRGLPSAFTELGGLAAFRRLLEDPAAPRTPVTLPDGSSNLQAVAALPALIALAHDDPLGAAVDAVHAAANTVGEDGYAEFLIEVWKRVA</sequence>
<evidence type="ECO:0000313" key="1">
    <source>
        <dbReference type="EMBL" id="GIJ70815.1"/>
    </source>
</evidence>
<dbReference type="Proteomes" id="UP000635606">
    <property type="component" value="Unassembled WGS sequence"/>
</dbReference>
<organism evidence="1 2">
    <name type="scientific">Virgisporangium ochraceum</name>
    <dbReference type="NCBI Taxonomy" id="65505"/>
    <lineage>
        <taxon>Bacteria</taxon>
        <taxon>Bacillati</taxon>
        <taxon>Actinomycetota</taxon>
        <taxon>Actinomycetes</taxon>
        <taxon>Micromonosporales</taxon>
        <taxon>Micromonosporaceae</taxon>
        <taxon>Virgisporangium</taxon>
    </lineage>
</organism>
<protein>
    <submittedName>
        <fullName evidence="1">Uncharacterized protein</fullName>
    </submittedName>
</protein>
<comment type="caution">
    <text evidence="1">The sequence shown here is derived from an EMBL/GenBank/DDBJ whole genome shotgun (WGS) entry which is preliminary data.</text>
</comment>
<dbReference type="RefSeq" id="WP_203930704.1">
    <property type="nucleotide sequence ID" value="NZ_BOPH01000082.1"/>
</dbReference>
<evidence type="ECO:0000313" key="2">
    <source>
        <dbReference type="Proteomes" id="UP000635606"/>
    </source>
</evidence>
<dbReference type="EMBL" id="BOPH01000082">
    <property type="protein sequence ID" value="GIJ70815.1"/>
    <property type="molecule type" value="Genomic_DNA"/>
</dbReference>
<gene>
    <name evidence="1" type="ORF">Voc01_057320</name>
</gene>
<proteinExistence type="predicted"/>
<accession>A0A8J3ZYF4</accession>